<evidence type="ECO:0008006" key="5">
    <source>
        <dbReference type="Google" id="ProtNLM"/>
    </source>
</evidence>
<gene>
    <name evidence="3" type="ORF">HYN59_02020</name>
</gene>
<feature type="signal peptide" evidence="2">
    <location>
        <begin position="1"/>
        <end position="22"/>
    </location>
</feature>
<dbReference type="EMBL" id="CP029186">
    <property type="protein sequence ID" value="AWH83961.1"/>
    <property type="molecule type" value="Genomic_DNA"/>
</dbReference>
<evidence type="ECO:0000256" key="2">
    <source>
        <dbReference type="SAM" id="SignalP"/>
    </source>
</evidence>
<dbReference type="OrthoDB" id="678747at2"/>
<dbReference type="Proteomes" id="UP000244929">
    <property type="component" value="Chromosome"/>
</dbReference>
<dbReference type="AlphaFoldDB" id="A0A2S1QUN5"/>
<protein>
    <recommendedName>
        <fullName evidence="5">Adenylosuccinate synthetase</fullName>
    </recommendedName>
</protein>
<evidence type="ECO:0000313" key="3">
    <source>
        <dbReference type="EMBL" id="AWH83961.1"/>
    </source>
</evidence>
<feature type="chain" id="PRO_5015608452" description="Adenylosuccinate synthetase" evidence="2">
    <location>
        <begin position="23"/>
        <end position="76"/>
    </location>
</feature>
<keyword evidence="1" id="KW-0472">Membrane</keyword>
<keyword evidence="4" id="KW-1185">Reference proteome</keyword>
<name>A0A2S1QUN5_9FLAO</name>
<evidence type="ECO:0000256" key="1">
    <source>
        <dbReference type="SAM" id="Phobius"/>
    </source>
</evidence>
<accession>A0A2S1QUN5</accession>
<evidence type="ECO:0000313" key="4">
    <source>
        <dbReference type="Proteomes" id="UP000244929"/>
    </source>
</evidence>
<reference evidence="3 4" key="1">
    <citation type="submission" date="2018-04" db="EMBL/GenBank/DDBJ databases">
        <title>Genome sequencing of Flavobacterium sp. HYN0059.</title>
        <authorList>
            <person name="Yi H."/>
            <person name="Baek C."/>
        </authorList>
    </citation>
    <scope>NUCLEOTIDE SEQUENCE [LARGE SCALE GENOMIC DNA]</scope>
    <source>
        <strain evidence="3 4">HYN0059</strain>
    </source>
</reference>
<sequence length="76" mass="8161">MSAKSKYLSVAVLVLFSAMANAQCAMCRAALESSDGGIKAESVNDGIVYLMVLPYLLVALVGYAVYRLRKKKKAEA</sequence>
<dbReference type="RefSeq" id="WP_108776671.1">
    <property type="nucleotide sequence ID" value="NZ_CP029186.1"/>
</dbReference>
<keyword evidence="2" id="KW-0732">Signal</keyword>
<feature type="transmembrane region" description="Helical" evidence="1">
    <location>
        <begin position="48"/>
        <end position="66"/>
    </location>
</feature>
<organism evidence="3 4">
    <name type="scientific">Flavobacterium album</name>
    <dbReference type="NCBI Taxonomy" id="2175091"/>
    <lineage>
        <taxon>Bacteria</taxon>
        <taxon>Pseudomonadati</taxon>
        <taxon>Bacteroidota</taxon>
        <taxon>Flavobacteriia</taxon>
        <taxon>Flavobacteriales</taxon>
        <taxon>Flavobacteriaceae</taxon>
        <taxon>Flavobacterium</taxon>
    </lineage>
</organism>
<proteinExistence type="predicted"/>
<keyword evidence="1" id="KW-0812">Transmembrane</keyword>
<keyword evidence="1" id="KW-1133">Transmembrane helix</keyword>
<dbReference type="KEGG" id="falb:HYN59_02020"/>